<keyword evidence="1" id="KW-0805">Transcription regulation</keyword>
<proteinExistence type="predicted"/>
<evidence type="ECO:0000313" key="7">
    <source>
        <dbReference type="EMBL" id="CAA9472842.1"/>
    </source>
</evidence>
<evidence type="ECO:0000256" key="4">
    <source>
        <dbReference type="PROSITE-ProRule" id="PRU00169"/>
    </source>
</evidence>
<dbReference type="Pfam" id="PF00196">
    <property type="entry name" value="GerE"/>
    <property type="match status" value="1"/>
</dbReference>
<reference evidence="7" key="1">
    <citation type="submission" date="2020-02" db="EMBL/GenBank/DDBJ databases">
        <authorList>
            <person name="Meier V. D."/>
        </authorList>
    </citation>
    <scope>NUCLEOTIDE SEQUENCE</scope>
    <source>
        <strain evidence="7">AVDCRST_MAG30</strain>
    </source>
</reference>
<keyword evidence="3" id="KW-0804">Transcription</keyword>
<dbReference type="InterPro" id="IPR016032">
    <property type="entry name" value="Sig_transdc_resp-reg_C-effctor"/>
</dbReference>
<dbReference type="Pfam" id="PF00072">
    <property type="entry name" value="Response_reg"/>
    <property type="match status" value="1"/>
</dbReference>
<feature type="domain" description="HTH luxR-type" evidence="5">
    <location>
        <begin position="146"/>
        <end position="211"/>
    </location>
</feature>
<dbReference type="GO" id="GO:0000160">
    <property type="term" value="P:phosphorelay signal transduction system"/>
    <property type="evidence" value="ECO:0007669"/>
    <property type="project" value="InterPro"/>
</dbReference>
<dbReference type="PROSITE" id="PS50043">
    <property type="entry name" value="HTH_LUXR_2"/>
    <property type="match status" value="1"/>
</dbReference>
<sequence length="216" mass="22681">MARVAVSDASAATRAGLRLALEGAGLEVCADASSARSLVDAAVRTDPDLVVLPLDLPGDALGAIEELARAVPAARTVVLTDRPDGDELVAAVLAGASGYLGKDVGAARLPPVLLAVLAGEAAIPRRLSDRVLRELRGRHELRRSLTGALQTPLTDREWDVAKELRDGHGTAEIARKLRISDVTVRRHISSLVGKLGVRDRRTAVALIRGRGAVPAR</sequence>
<dbReference type="GO" id="GO:0006355">
    <property type="term" value="P:regulation of DNA-templated transcription"/>
    <property type="evidence" value="ECO:0007669"/>
    <property type="project" value="InterPro"/>
</dbReference>
<dbReference type="EMBL" id="CADCVS010000044">
    <property type="protein sequence ID" value="CAA9472842.1"/>
    <property type="molecule type" value="Genomic_DNA"/>
</dbReference>
<dbReference type="Gene3D" id="3.40.50.2300">
    <property type="match status" value="1"/>
</dbReference>
<dbReference type="SUPFAM" id="SSF46894">
    <property type="entry name" value="C-terminal effector domain of the bipartite response regulators"/>
    <property type="match status" value="1"/>
</dbReference>
<keyword evidence="2" id="KW-0238">DNA-binding</keyword>
<name>A0A6J4RG83_9ACTN</name>
<organism evidence="7">
    <name type="scientific">uncultured Solirubrobacteraceae bacterium</name>
    <dbReference type="NCBI Taxonomy" id="1162706"/>
    <lineage>
        <taxon>Bacteria</taxon>
        <taxon>Bacillati</taxon>
        <taxon>Actinomycetota</taxon>
        <taxon>Thermoleophilia</taxon>
        <taxon>Solirubrobacterales</taxon>
        <taxon>Solirubrobacteraceae</taxon>
        <taxon>environmental samples</taxon>
    </lineage>
</organism>
<evidence type="ECO:0008006" key="8">
    <source>
        <dbReference type="Google" id="ProtNLM"/>
    </source>
</evidence>
<accession>A0A6J4RG83</accession>
<dbReference type="PANTHER" id="PTHR43214:SF24">
    <property type="entry name" value="TRANSCRIPTIONAL REGULATORY PROTEIN NARL-RELATED"/>
    <property type="match status" value="1"/>
</dbReference>
<dbReference type="PRINTS" id="PR00038">
    <property type="entry name" value="HTHLUXR"/>
</dbReference>
<feature type="domain" description="Response regulatory" evidence="6">
    <location>
        <begin position="3"/>
        <end position="117"/>
    </location>
</feature>
<dbReference type="CDD" id="cd06170">
    <property type="entry name" value="LuxR_C_like"/>
    <property type="match status" value="1"/>
</dbReference>
<dbReference type="InterPro" id="IPR039420">
    <property type="entry name" value="WalR-like"/>
</dbReference>
<gene>
    <name evidence="7" type="ORF">AVDCRST_MAG30-235</name>
</gene>
<dbReference type="PROSITE" id="PS50110">
    <property type="entry name" value="RESPONSE_REGULATORY"/>
    <property type="match status" value="1"/>
</dbReference>
<dbReference type="InterPro" id="IPR000792">
    <property type="entry name" value="Tscrpt_reg_LuxR_C"/>
</dbReference>
<dbReference type="SMART" id="SM00421">
    <property type="entry name" value="HTH_LUXR"/>
    <property type="match status" value="1"/>
</dbReference>
<dbReference type="PROSITE" id="PS00622">
    <property type="entry name" value="HTH_LUXR_1"/>
    <property type="match status" value="1"/>
</dbReference>
<dbReference type="PANTHER" id="PTHR43214">
    <property type="entry name" value="TWO-COMPONENT RESPONSE REGULATOR"/>
    <property type="match status" value="1"/>
</dbReference>
<comment type="caution">
    <text evidence="4">Lacks conserved residue(s) required for the propagation of feature annotation.</text>
</comment>
<evidence type="ECO:0000259" key="6">
    <source>
        <dbReference type="PROSITE" id="PS50110"/>
    </source>
</evidence>
<dbReference type="InterPro" id="IPR011006">
    <property type="entry name" value="CheY-like_superfamily"/>
</dbReference>
<dbReference type="InterPro" id="IPR001789">
    <property type="entry name" value="Sig_transdc_resp-reg_receiver"/>
</dbReference>
<protein>
    <recommendedName>
        <fullName evidence="8">Two-component transcriptional response regulator, LuxR family</fullName>
    </recommendedName>
</protein>
<dbReference type="AlphaFoldDB" id="A0A6J4RG83"/>
<dbReference type="GO" id="GO:0003677">
    <property type="term" value="F:DNA binding"/>
    <property type="evidence" value="ECO:0007669"/>
    <property type="project" value="UniProtKB-KW"/>
</dbReference>
<dbReference type="SUPFAM" id="SSF52172">
    <property type="entry name" value="CheY-like"/>
    <property type="match status" value="1"/>
</dbReference>
<evidence type="ECO:0000259" key="5">
    <source>
        <dbReference type="PROSITE" id="PS50043"/>
    </source>
</evidence>
<evidence type="ECO:0000256" key="1">
    <source>
        <dbReference type="ARBA" id="ARBA00023015"/>
    </source>
</evidence>
<dbReference type="SMART" id="SM00448">
    <property type="entry name" value="REC"/>
    <property type="match status" value="1"/>
</dbReference>
<evidence type="ECO:0000256" key="3">
    <source>
        <dbReference type="ARBA" id="ARBA00023163"/>
    </source>
</evidence>
<evidence type="ECO:0000256" key="2">
    <source>
        <dbReference type="ARBA" id="ARBA00023125"/>
    </source>
</evidence>